<keyword evidence="4" id="KW-1185">Reference proteome</keyword>
<keyword evidence="1" id="KW-1133">Transmembrane helix</keyword>
<dbReference type="Proteomes" id="UP000019478">
    <property type="component" value="Unassembled WGS sequence"/>
</dbReference>
<evidence type="ECO:0000313" key="4">
    <source>
        <dbReference type="Proteomes" id="UP000019478"/>
    </source>
</evidence>
<organism evidence="3 4">
    <name type="scientific">Capronia epimyces CBS 606.96</name>
    <dbReference type="NCBI Taxonomy" id="1182542"/>
    <lineage>
        <taxon>Eukaryota</taxon>
        <taxon>Fungi</taxon>
        <taxon>Dikarya</taxon>
        <taxon>Ascomycota</taxon>
        <taxon>Pezizomycotina</taxon>
        <taxon>Eurotiomycetes</taxon>
        <taxon>Chaetothyriomycetidae</taxon>
        <taxon>Chaetothyriales</taxon>
        <taxon>Herpotrichiellaceae</taxon>
        <taxon>Capronia</taxon>
    </lineage>
</organism>
<evidence type="ECO:0000259" key="2">
    <source>
        <dbReference type="Pfam" id="PF17111"/>
    </source>
</evidence>
<sequence>MADPLSIGSGIVGIIGLAIQVTQVVVQFGLDWKDAPREVKAFMAELKTLHTILSAINNLILSPEFTEAFQTRSSVLVSQLRPGVSPVANTTLLLQTCEKELRGLLIELERGRTDTELVGSG</sequence>
<name>W9Y503_9EURO</name>
<feature type="domain" description="Azaphilone pigments biosynthesis cluster protein L N-terminal" evidence="2">
    <location>
        <begin position="2"/>
        <end position="60"/>
    </location>
</feature>
<dbReference type="AlphaFoldDB" id="W9Y503"/>
<dbReference type="InterPro" id="IPR031348">
    <property type="entry name" value="PigL_N"/>
</dbReference>
<dbReference type="GeneID" id="19169515"/>
<dbReference type="RefSeq" id="XP_007733715.1">
    <property type="nucleotide sequence ID" value="XM_007735525.1"/>
</dbReference>
<reference evidence="3 4" key="1">
    <citation type="submission" date="2013-03" db="EMBL/GenBank/DDBJ databases">
        <title>The Genome Sequence of Capronia epimyces CBS 606.96.</title>
        <authorList>
            <consortium name="The Broad Institute Genomics Platform"/>
            <person name="Cuomo C."/>
            <person name="de Hoog S."/>
            <person name="Gorbushina A."/>
            <person name="Walker B."/>
            <person name="Young S.K."/>
            <person name="Zeng Q."/>
            <person name="Gargeya S."/>
            <person name="Fitzgerald M."/>
            <person name="Haas B."/>
            <person name="Abouelleil A."/>
            <person name="Allen A.W."/>
            <person name="Alvarado L."/>
            <person name="Arachchi H.M."/>
            <person name="Berlin A.M."/>
            <person name="Chapman S.B."/>
            <person name="Gainer-Dewar J."/>
            <person name="Goldberg J."/>
            <person name="Griggs A."/>
            <person name="Gujja S."/>
            <person name="Hansen M."/>
            <person name="Howarth C."/>
            <person name="Imamovic A."/>
            <person name="Ireland A."/>
            <person name="Larimer J."/>
            <person name="McCowan C."/>
            <person name="Murphy C."/>
            <person name="Pearson M."/>
            <person name="Poon T.W."/>
            <person name="Priest M."/>
            <person name="Roberts A."/>
            <person name="Saif S."/>
            <person name="Shea T."/>
            <person name="Sisk P."/>
            <person name="Sykes S."/>
            <person name="Wortman J."/>
            <person name="Nusbaum C."/>
            <person name="Birren B."/>
        </authorList>
    </citation>
    <scope>NUCLEOTIDE SEQUENCE [LARGE SCALE GENOMIC DNA]</scope>
    <source>
        <strain evidence="3 4">CBS 606.96</strain>
    </source>
</reference>
<gene>
    <name evidence="3" type="ORF">A1O3_05401</name>
</gene>
<keyword evidence="1" id="KW-0472">Membrane</keyword>
<evidence type="ECO:0000256" key="1">
    <source>
        <dbReference type="SAM" id="Phobius"/>
    </source>
</evidence>
<keyword evidence="1" id="KW-0812">Transmembrane</keyword>
<evidence type="ECO:0000313" key="3">
    <source>
        <dbReference type="EMBL" id="EXJ84730.1"/>
    </source>
</evidence>
<feature type="transmembrane region" description="Helical" evidence="1">
    <location>
        <begin position="6"/>
        <end position="30"/>
    </location>
</feature>
<dbReference type="HOGENOM" id="CLU_2134665_0_0_1"/>
<dbReference type="EMBL" id="AMGY01000004">
    <property type="protein sequence ID" value="EXJ84730.1"/>
    <property type="molecule type" value="Genomic_DNA"/>
</dbReference>
<accession>W9Y503</accession>
<comment type="caution">
    <text evidence="3">The sequence shown here is derived from an EMBL/GenBank/DDBJ whole genome shotgun (WGS) entry which is preliminary data.</text>
</comment>
<proteinExistence type="predicted"/>
<protein>
    <recommendedName>
        <fullName evidence="2">Azaphilone pigments biosynthesis cluster protein L N-terminal domain-containing protein</fullName>
    </recommendedName>
</protein>
<dbReference type="STRING" id="1182542.W9Y503"/>
<dbReference type="OrthoDB" id="448455at2759"/>
<dbReference type="Pfam" id="PF17111">
    <property type="entry name" value="PigL_N"/>
    <property type="match status" value="1"/>
</dbReference>